<evidence type="ECO:0000313" key="2">
    <source>
        <dbReference type="Proteomes" id="UP000198901"/>
    </source>
</evidence>
<accession>A0A1G9KLY3</accession>
<reference evidence="1 2" key="1">
    <citation type="submission" date="2016-10" db="EMBL/GenBank/DDBJ databases">
        <authorList>
            <person name="de Groot N.N."/>
        </authorList>
    </citation>
    <scope>NUCLEOTIDE SEQUENCE [LARGE SCALE GENOMIC DNA]</scope>
    <source>
        <strain evidence="1 2">DSM 21668</strain>
    </source>
</reference>
<dbReference type="RefSeq" id="WP_176785461.1">
    <property type="nucleotide sequence ID" value="NZ_FNGS01000002.1"/>
</dbReference>
<name>A0A1G9KLY3_9BACT</name>
<keyword evidence="2" id="KW-1185">Reference proteome</keyword>
<dbReference type="Proteomes" id="UP000198901">
    <property type="component" value="Unassembled WGS sequence"/>
</dbReference>
<gene>
    <name evidence="1" type="ORF">SAMN04488090_1061</name>
</gene>
<dbReference type="EMBL" id="FNGS01000002">
    <property type="protein sequence ID" value="SDL50395.1"/>
    <property type="molecule type" value="Genomic_DNA"/>
</dbReference>
<evidence type="ECO:0000313" key="1">
    <source>
        <dbReference type="EMBL" id="SDL50395.1"/>
    </source>
</evidence>
<dbReference type="STRING" id="563176.SAMN04488090_1061"/>
<protein>
    <submittedName>
        <fullName evidence="1">Uncharacterized protein</fullName>
    </submittedName>
</protein>
<sequence length="138" mass="16255">MWTCPVCQQSFVRANQTHSCNDRTVADFLAGKSAHTLALYHHFLEEYGKIGDFVLHPAKSRISLARQVRFCSINQLGRDFLHVVFTFKEPYYDNLCFIKIGQFPGSQLFNHHCRLYRLEDLNEEVLFYMRKAYEEAVR</sequence>
<proteinExistence type="predicted"/>
<organism evidence="1 2">
    <name type="scientific">Siphonobacter aquaeclarae</name>
    <dbReference type="NCBI Taxonomy" id="563176"/>
    <lineage>
        <taxon>Bacteria</taxon>
        <taxon>Pseudomonadati</taxon>
        <taxon>Bacteroidota</taxon>
        <taxon>Cytophagia</taxon>
        <taxon>Cytophagales</taxon>
        <taxon>Cytophagaceae</taxon>
        <taxon>Siphonobacter</taxon>
    </lineage>
</organism>
<dbReference type="AlphaFoldDB" id="A0A1G9KLY3"/>